<evidence type="ECO:0000313" key="2">
    <source>
        <dbReference type="Proteomes" id="UP000798662"/>
    </source>
</evidence>
<keyword evidence="2" id="KW-1185">Reference proteome</keyword>
<dbReference type="EMBL" id="CM020618">
    <property type="protein sequence ID" value="KAK1857898.1"/>
    <property type="molecule type" value="Genomic_DNA"/>
</dbReference>
<dbReference type="Proteomes" id="UP000798662">
    <property type="component" value="Chromosome 1"/>
</dbReference>
<protein>
    <submittedName>
        <fullName evidence="1">Uncharacterized protein</fullName>
    </submittedName>
</protein>
<name>A0ACC3BJY7_PYRYE</name>
<sequence>MGLEADCMDLLPSGKRASETILHGGVLVAGRKVWAEELTCLHVYVDEAGDHWARLFKTNQDEDNRATITSPPPPVTPRYTLPVHIDALTDNEPVSDAELQALKVMVQEWVEARKSVAEVVDLDADDEPPAGNEDGAGGGGRRTGAQPAAGTGGGPPPAVRTGAQQDAGTGGRSSHVGGGGTGVPAAGVGGGGRGGPPTVGGDGRGSGSGVPASGVGGSGSSGPPGAGVGGSSSGSGAPEGGMGGSGSGGAAPEGGMGGSGSSGPPGVGVGGSSSGSGAPEGGIGGSSSGGGAPEGGVGGSVSGSGMPTVGANCHRCGCGSAVGVGGGGSDGPPAVGAGGEGGGRALDVGVGGSVGRSPPAPPPDRHPLSQAPSDDEIQLVRRRKQPLWSRRRSSGKRARGGSLDSDSQFSAGDLDDSASS</sequence>
<organism evidence="1 2">
    <name type="scientific">Pyropia yezoensis</name>
    <name type="common">Susabi-nori</name>
    <name type="synonym">Porphyra yezoensis</name>
    <dbReference type="NCBI Taxonomy" id="2788"/>
    <lineage>
        <taxon>Eukaryota</taxon>
        <taxon>Rhodophyta</taxon>
        <taxon>Bangiophyceae</taxon>
        <taxon>Bangiales</taxon>
        <taxon>Bangiaceae</taxon>
        <taxon>Pyropia</taxon>
    </lineage>
</organism>
<reference evidence="1" key="1">
    <citation type="submission" date="2019-11" db="EMBL/GenBank/DDBJ databases">
        <title>Nori genome reveals adaptations in red seaweeds to the harsh intertidal environment.</title>
        <authorList>
            <person name="Wang D."/>
            <person name="Mao Y."/>
        </authorList>
    </citation>
    <scope>NUCLEOTIDE SEQUENCE</scope>
    <source>
        <tissue evidence="1">Gametophyte</tissue>
    </source>
</reference>
<comment type="caution">
    <text evidence="1">The sequence shown here is derived from an EMBL/GenBank/DDBJ whole genome shotgun (WGS) entry which is preliminary data.</text>
</comment>
<gene>
    <name evidence="1" type="ORF">I4F81_000512</name>
</gene>
<evidence type="ECO:0000313" key="1">
    <source>
        <dbReference type="EMBL" id="KAK1857898.1"/>
    </source>
</evidence>
<proteinExistence type="predicted"/>
<accession>A0ACC3BJY7</accession>